<dbReference type="InterPro" id="IPR041881">
    <property type="entry name" value="PqqD_sf"/>
</dbReference>
<dbReference type="Gene3D" id="1.10.10.1150">
    <property type="entry name" value="Coenzyme PQQ synthesis protein D (PqqD)"/>
    <property type="match status" value="1"/>
</dbReference>
<evidence type="ECO:0000313" key="2">
    <source>
        <dbReference type="EMBL" id="WXA90138.1"/>
    </source>
</evidence>
<dbReference type="InterPro" id="IPR008792">
    <property type="entry name" value="PQQD"/>
</dbReference>
<accession>A0ABZ2JUI7</accession>
<dbReference type="InterPro" id="IPR032708">
    <property type="entry name" value="McjB_C"/>
</dbReference>
<gene>
    <name evidence="2" type="ORF">LZC95_27215</name>
</gene>
<dbReference type="Pfam" id="PF05402">
    <property type="entry name" value="PqqD"/>
    <property type="match status" value="1"/>
</dbReference>
<dbReference type="RefSeq" id="WP_394840751.1">
    <property type="nucleotide sequence ID" value="NZ_CP089982.1"/>
</dbReference>
<protein>
    <submittedName>
        <fullName evidence="2">Lasso peptide biosynthesis B2 protein</fullName>
    </submittedName>
</protein>
<reference evidence="2 3" key="1">
    <citation type="submission" date="2021-12" db="EMBL/GenBank/DDBJ databases">
        <title>Discovery of the Pendulisporaceae a myxobacterial family with distinct sporulation behavior and unique specialized metabolism.</title>
        <authorList>
            <person name="Garcia R."/>
            <person name="Popoff A."/>
            <person name="Bader C.D."/>
            <person name="Loehr J."/>
            <person name="Walesch S."/>
            <person name="Walt C."/>
            <person name="Boldt J."/>
            <person name="Bunk B."/>
            <person name="Haeckl F.J.F.P.J."/>
            <person name="Gunesch A.P."/>
            <person name="Birkelbach J."/>
            <person name="Nuebel U."/>
            <person name="Pietschmann T."/>
            <person name="Bach T."/>
            <person name="Mueller R."/>
        </authorList>
    </citation>
    <scope>NUCLEOTIDE SEQUENCE [LARGE SCALE GENOMIC DNA]</scope>
    <source>
        <strain evidence="2 3">MSr12523</strain>
    </source>
</reference>
<evidence type="ECO:0000313" key="3">
    <source>
        <dbReference type="Proteomes" id="UP001379533"/>
    </source>
</evidence>
<evidence type="ECO:0000259" key="1">
    <source>
        <dbReference type="Pfam" id="PF13471"/>
    </source>
</evidence>
<proteinExistence type="predicted"/>
<name>A0ABZ2JUI7_9BACT</name>
<feature type="domain" description="Microcin J25-processing protein McjB C-terminal" evidence="1">
    <location>
        <begin position="113"/>
        <end position="225"/>
    </location>
</feature>
<keyword evidence="3" id="KW-1185">Reference proteome</keyword>
<dbReference type="EMBL" id="CP089982">
    <property type="protein sequence ID" value="WXA90138.1"/>
    <property type="molecule type" value="Genomic_DNA"/>
</dbReference>
<dbReference type="Proteomes" id="UP001379533">
    <property type="component" value="Chromosome"/>
</dbReference>
<dbReference type="NCBIfam" id="NF033537">
    <property type="entry name" value="lasso_biosyn_B2"/>
    <property type="match status" value="1"/>
</dbReference>
<organism evidence="2 3">
    <name type="scientific">Pendulispora brunnea</name>
    <dbReference type="NCBI Taxonomy" id="2905690"/>
    <lineage>
        <taxon>Bacteria</taxon>
        <taxon>Pseudomonadati</taxon>
        <taxon>Myxococcota</taxon>
        <taxon>Myxococcia</taxon>
        <taxon>Myxococcales</taxon>
        <taxon>Sorangiineae</taxon>
        <taxon>Pendulisporaceae</taxon>
        <taxon>Pendulispora</taxon>
    </lineage>
</organism>
<dbReference type="Pfam" id="PF13471">
    <property type="entry name" value="Transglut_core3"/>
    <property type="match status" value="1"/>
</dbReference>
<dbReference type="InterPro" id="IPR053521">
    <property type="entry name" value="McjB-like"/>
</dbReference>
<sequence length="230" mass="25764">MFLPSGSRVWARRQTISTLAGSQNDPWGERTIVLDMRRGRYRRFSGMGSRIWELLEHPARMDDIVDRLEDEYDAPRARIVADVEAFLADLERIGLVETRAIVTAPPAPAECALALAAARTLVKVAGLHRAVAVLRAHSRGRPSQVNRDIAEQAVRAMRVAGALYPGRAECLERSMALCFVLRRRGLHARLHFGVDPFYFDGHAWVVHGGELLDETRETLATYLPLSDIEL</sequence>